<keyword evidence="9" id="KW-1185">Reference proteome</keyword>
<evidence type="ECO:0000256" key="6">
    <source>
        <dbReference type="SAM" id="SignalP"/>
    </source>
</evidence>
<keyword evidence="4" id="KW-1133">Transmembrane helix</keyword>
<dbReference type="PANTHER" id="PTHR45751">
    <property type="entry name" value="COPINE FAMILY PROTEIN 1"/>
    <property type="match status" value="1"/>
</dbReference>
<reference evidence="8 9" key="1">
    <citation type="submission" date="2018-09" db="EMBL/GenBank/DDBJ databases">
        <title>A high-quality reference genome of wild soybean provides a powerful tool to mine soybean genomes.</title>
        <authorList>
            <person name="Xie M."/>
            <person name="Chung C.Y.L."/>
            <person name="Li M.-W."/>
            <person name="Wong F.-L."/>
            <person name="Chan T.-F."/>
            <person name="Lam H.-M."/>
        </authorList>
    </citation>
    <scope>NUCLEOTIDE SEQUENCE [LARGE SCALE GENOMIC DNA]</scope>
    <source>
        <strain evidence="9">cv. W05</strain>
        <tissue evidence="8">Hypocotyl of etiolated seedlings</tissue>
    </source>
</reference>
<evidence type="ECO:0000256" key="4">
    <source>
        <dbReference type="ARBA" id="ARBA00022989"/>
    </source>
</evidence>
<dbReference type="AlphaFoldDB" id="A0A445IYP1"/>
<dbReference type="Proteomes" id="UP000289340">
    <property type="component" value="Chromosome 9"/>
</dbReference>
<dbReference type="GO" id="GO:0015267">
    <property type="term" value="F:channel activity"/>
    <property type="evidence" value="ECO:0007669"/>
    <property type="project" value="InterPro"/>
</dbReference>
<dbReference type="GO" id="GO:0004842">
    <property type="term" value="F:ubiquitin-protein transferase activity"/>
    <property type="evidence" value="ECO:0007669"/>
    <property type="project" value="TreeGrafter"/>
</dbReference>
<feature type="chain" id="PRO_5019188130" evidence="6">
    <location>
        <begin position="18"/>
        <end position="286"/>
    </location>
</feature>
<dbReference type="GO" id="GO:0005634">
    <property type="term" value="C:nucleus"/>
    <property type="evidence" value="ECO:0007669"/>
    <property type="project" value="TreeGrafter"/>
</dbReference>
<evidence type="ECO:0000256" key="2">
    <source>
        <dbReference type="ARBA" id="ARBA00022448"/>
    </source>
</evidence>
<evidence type="ECO:0000313" key="8">
    <source>
        <dbReference type="EMBL" id="RZB91235.1"/>
    </source>
</evidence>
<dbReference type="PROSITE" id="PS00221">
    <property type="entry name" value="MIP"/>
    <property type="match status" value="1"/>
</dbReference>
<dbReference type="SUPFAM" id="SSF52096">
    <property type="entry name" value="ClpP/crotonase"/>
    <property type="match status" value="1"/>
</dbReference>
<dbReference type="InterPro" id="IPR023271">
    <property type="entry name" value="Aquaporin-like"/>
</dbReference>
<dbReference type="InterPro" id="IPR010734">
    <property type="entry name" value="Copine_C"/>
</dbReference>
<organism evidence="8 9">
    <name type="scientific">Glycine soja</name>
    <name type="common">Wild soybean</name>
    <dbReference type="NCBI Taxonomy" id="3848"/>
    <lineage>
        <taxon>Eukaryota</taxon>
        <taxon>Viridiplantae</taxon>
        <taxon>Streptophyta</taxon>
        <taxon>Embryophyta</taxon>
        <taxon>Tracheophyta</taxon>
        <taxon>Spermatophyta</taxon>
        <taxon>Magnoliopsida</taxon>
        <taxon>eudicotyledons</taxon>
        <taxon>Gunneridae</taxon>
        <taxon>Pentapetalae</taxon>
        <taxon>rosids</taxon>
        <taxon>fabids</taxon>
        <taxon>Fabales</taxon>
        <taxon>Fabaceae</taxon>
        <taxon>Papilionoideae</taxon>
        <taxon>50 kb inversion clade</taxon>
        <taxon>NPAAA clade</taxon>
        <taxon>indigoferoid/millettioid clade</taxon>
        <taxon>Phaseoleae</taxon>
        <taxon>Glycine</taxon>
        <taxon>Glycine subgen. Soja</taxon>
    </lineage>
</organism>
<evidence type="ECO:0000256" key="1">
    <source>
        <dbReference type="ARBA" id="ARBA00004141"/>
    </source>
</evidence>
<sequence length="286" mass="32449">MEGWVSWLRLRWWQVFAVGTYELDLGSNKSKRCRKITSWEMSHKLLLIIRATKARKVSLLATPLTVEVAERLGFANHIIEEAQLLKKSREVADAIVKTNQDLVLRYKAVINDGLKLDLGRALSLKNAHHDNDVCLCHNMLNGGHINPAMTFGLFLARKVSLIRVIMYMVAQCLGKISFNKRSMHAIRSTPNLYVKAISIIGKTLAPFDDDNLIPCFGFGDATTHDQEVFSFHSDHSPCHGFKEVLACYQKIVLGIFNKPYKIPNEHHNTLRQIIKRYGIPGSIELD</sequence>
<dbReference type="InterPro" id="IPR022357">
    <property type="entry name" value="MIP_CS"/>
</dbReference>
<dbReference type="Gene3D" id="3.90.226.10">
    <property type="entry name" value="2-enoyl-CoA Hydratase, Chain A, domain 1"/>
    <property type="match status" value="1"/>
</dbReference>
<feature type="signal peptide" evidence="6">
    <location>
        <begin position="1"/>
        <end position="17"/>
    </location>
</feature>
<evidence type="ECO:0000256" key="3">
    <source>
        <dbReference type="ARBA" id="ARBA00022692"/>
    </source>
</evidence>
<evidence type="ECO:0000256" key="5">
    <source>
        <dbReference type="ARBA" id="ARBA00023136"/>
    </source>
</evidence>
<dbReference type="PANTHER" id="PTHR45751:SF25">
    <property type="entry name" value="PROTEIN, PUTATIVE-RELATED"/>
    <property type="match status" value="1"/>
</dbReference>
<dbReference type="InterPro" id="IPR029045">
    <property type="entry name" value="ClpP/crotonase-like_dom_sf"/>
</dbReference>
<gene>
    <name evidence="8" type="ORF">D0Y65_023586</name>
</gene>
<evidence type="ECO:0000259" key="7">
    <source>
        <dbReference type="Pfam" id="PF07002"/>
    </source>
</evidence>
<evidence type="ECO:0000313" key="9">
    <source>
        <dbReference type="Proteomes" id="UP000289340"/>
    </source>
</evidence>
<comment type="subcellular location">
    <subcellularLocation>
        <location evidence="1">Membrane</location>
        <topology evidence="1">Multi-pass membrane protein</topology>
    </subcellularLocation>
</comment>
<keyword evidence="2" id="KW-0813">Transport</keyword>
<proteinExistence type="predicted"/>
<keyword evidence="3" id="KW-0812">Transmembrane</keyword>
<dbReference type="Pfam" id="PF00230">
    <property type="entry name" value="MIP"/>
    <property type="match status" value="1"/>
</dbReference>
<keyword evidence="5" id="KW-0472">Membrane</keyword>
<dbReference type="Pfam" id="PF07002">
    <property type="entry name" value="Copine"/>
    <property type="match status" value="1"/>
</dbReference>
<accession>A0A445IYP1</accession>
<comment type="caution">
    <text evidence="8">The sequence shown here is derived from an EMBL/GenBank/DDBJ whole genome shotgun (WGS) entry which is preliminary data.</text>
</comment>
<dbReference type="GO" id="GO:0016020">
    <property type="term" value="C:membrane"/>
    <property type="evidence" value="ECO:0007669"/>
    <property type="project" value="UniProtKB-SubCell"/>
</dbReference>
<protein>
    <submittedName>
        <fullName evidence="8">E3 ubiquitin-protein ligase RGLG4</fullName>
    </submittedName>
</protein>
<dbReference type="EMBL" id="QZWG01000009">
    <property type="protein sequence ID" value="RZB91235.1"/>
    <property type="molecule type" value="Genomic_DNA"/>
</dbReference>
<keyword evidence="6" id="KW-0732">Signal</keyword>
<dbReference type="InterPro" id="IPR000425">
    <property type="entry name" value="MIP"/>
</dbReference>
<dbReference type="SUPFAM" id="SSF81338">
    <property type="entry name" value="Aquaporin-like"/>
    <property type="match status" value="1"/>
</dbReference>
<dbReference type="GO" id="GO:0016567">
    <property type="term" value="P:protein ubiquitination"/>
    <property type="evidence" value="ECO:0007669"/>
    <property type="project" value="TreeGrafter"/>
</dbReference>
<dbReference type="Gene3D" id="1.20.1080.10">
    <property type="entry name" value="Glycerol uptake facilitator protein"/>
    <property type="match status" value="1"/>
</dbReference>
<name>A0A445IYP1_GLYSO</name>
<feature type="domain" description="Copine C-terminal" evidence="7">
    <location>
        <begin position="182"/>
        <end position="254"/>
    </location>
</feature>
<dbReference type="InterPro" id="IPR052079">
    <property type="entry name" value="E3_ligase/Copine_domain"/>
</dbReference>